<keyword evidence="1" id="KW-1133">Transmembrane helix</keyword>
<evidence type="ECO:0000313" key="2">
    <source>
        <dbReference type="EMBL" id="KKZ67178.1"/>
    </source>
</evidence>
<evidence type="ECO:0000256" key="1">
    <source>
        <dbReference type="SAM" id="Phobius"/>
    </source>
</evidence>
<evidence type="ECO:0000313" key="3">
    <source>
        <dbReference type="Proteomes" id="UP000034164"/>
    </source>
</evidence>
<feature type="transmembrane region" description="Helical" evidence="1">
    <location>
        <begin position="29"/>
        <end position="50"/>
    </location>
</feature>
<name>A0A0G2I9G5_9EURO</name>
<dbReference type="OrthoDB" id="3348320at2759"/>
<keyword evidence="1" id="KW-0472">Membrane</keyword>
<dbReference type="EMBL" id="LCZI01000311">
    <property type="protein sequence ID" value="KKZ67178.1"/>
    <property type="molecule type" value="Genomic_DNA"/>
</dbReference>
<protein>
    <submittedName>
        <fullName evidence="2">Uncharacterized protein</fullName>
    </submittedName>
</protein>
<organism evidence="2 3">
    <name type="scientific">[Emmonsia] crescens</name>
    <dbReference type="NCBI Taxonomy" id="73230"/>
    <lineage>
        <taxon>Eukaryota</taxon>
        <taxon>Fungi</taxon>
        <taxon>Dikarya</taxon>
        <taxon>Ascomycota</taxon>
        <taxon>Pezizomycotina</taxon>
        <taxon>Eurotiomycetes</taxon>
        <taxon>Eurotiomycetidae</taxon>
        <taxon>Onygenales</taxon>
        <taxon>Ajellomycetaceae</taxon>
        <taxon>Emergomyces</taxon>
    </lineage>
</organism>
<accession>A0A0G2I9G5</accession>
<gene>
    <name evidence="2" type="ORF">EMCG_07123</name>
</gene>
<keyword evidence="1" id="KW-0812">Transmembrane</keyword>
<dbReference type="Proteomes" id="UP000034164">
    <property type="component" value="Unassembled WGS sequence"/>
</dbReference>
<proteinExistence type="predicted"/>
<dbReference type="AlphaFoldDB" id="A0A0G2I9G5"/>
<sequence>MNREKKQLGADDFEKAVKMLDREIGKNELLIAFAPITLLSAGGFLAVNYLKNRESTMDLDYFLEPQWAHDDDIRMML</sequence>
<dbReference type="VEuPathDB" id="FungiDB:EMCG_07123"/>
<comment type="caution">
    <text evidence="2">The sequence shown here is derived from an EMBL/GenBank/DDBJ whole genome shotgun (WGS) entry which is preliminary data.</text>
</comment>
<reference evidence="3" key="1">
    <citation type="journal article" date="2015" name="PLoS Genet.">
        <title>The dynamic genome and transcriptome of the human fungal pathogen Blastomyces and close relative Emmonsia.</title>
        <authorList>
            <person name="Munoz J.F."/>
            <person name="Gauthier G.M."/>
            <person name="Desjardins C.A."/>
            <person name="Gallo J.E."/>
            <person name="Holder J."/>
            <person name="Sullivan T.D."/>
            <person name="Marty A.J."/>
            <person name="Carmen J.C."/>
            <person name="Chen Z."/>
            <person name="Ding L."/>
            <person name="Gujja S."/>
            <person name="Magrini V."/>
            <person name="Misas E."/>
            <person name="Mitreva M."/>
            <person name="Priest M."/>
            <person name="Saif S."/>
            <person name="Whiston E.A."/>
            <person name="Young S."/>
            <person name="Zeng Q."/>
            <person name="Goldman W.E."/>
            <person name="Mardis E.R."/>
            <person name="Taylor J.W."/>
            <person name="McEwen J.G."/>
            <person name="Clay O.K."/>
            <person name="Klein B.S."/>
            <person name="Cuomo C.A."/>
        </authorList>
    </citation>
    <scope>NUCLEOTIDE SEQUENCE [LARGE SCALE GENOMIC DNA]</scope>
    <source>
        <strain evidence="3">UAMH 3008</strain>
    </source>
</reference>